<dbReference type="STRING" id="1577792.QX51_14370"/>
<keyword evidence="1" id="KW-1133">Transmembrane helix</keyword>
<keyword evidence="1" id="KW-0472">Membrane</keyword>
<feature type="transmembrane region" description="Helical" evidence="1">
    <location>
        <begin position="102"/>
        <end position="120"/>
    </location>
</feature>
<keyword evidence="3" id="KW-1185">Reference proteome</keyword>
<reference evidence="2 3" key="1">
    <citation type="submission" date="2014-12" db="EMBL/GenBank/DDBJ databases">
        <title>Draft genome sequence of Terrisporobacter sp. 08-306576, isolated from the blood culture of a bacteremia patient.</title>
        <authorList>
            <person name="Lund L.C."/>
            <person name="Sydenham T.V."/>
            <person name="Hogh S.V."/>
            <person name="Skov M.N."/>
            <person name="Kemp M."/>
            <person name="Justesen U.S."/>
        </authorList>
    </citation>
    <scope>NUCLEOTIDE SEQUENCE [LARGE SCALE GENOMIC DNA]</scope>
    <source>
        <strain evidence="2 3">08-306576</strain>
    </source>
</reference>
<evidence type="ECO:0000313" key="3">
    <source>
        <dbReference type="Proteomes" id="UP000031189"/>
    </source>
</evidence>
<evidence type="ECO:0000313" key="2">
    <source>
        <dbReference type="EMBL" id="KHS56264.1"/>
    </source>
</evidence>
<feature type="transmembrane region" description="Helical" evidence="1">
    <location>
        <begin position="45"/>
        <end position="65"/>
    </location>
</feature>
<sequence length="149" mass="16099">MVSTDLYVAIILGLTLSLLFQEKFGINPGGMVVPGYLALTMDNPKSLIVIFLLSVLTYIIVEFGLNKFLILYGRRRFLAMLLVCMLLKIAIDTLNISMGMSLGALDGVGIVIPGLIANCFYKQGIKLTAVSTIGVSLVVFVILNVAQLV</sequence>
<dbReference type="NCBIfam" id="TIGR04011">
    <property type="entry name" value="poly_gGlu_PgsC"/>
    <property type="match status" value="1"/>
</dbReference>
<feature type="transmembrane region" description="Helical" evidence="1">
    <location>
        <begin position="127"/>
        <end position="146"/>
    </location>
</feature>
<evidence type="ECO:0008006" key="4">
    <source>
        <dbReference type="Google" id="ProtNLM"/>
    </source>
</evidence>
<organism evidence="2 3">
    <name type="scientific">Terrisporobacter othiniensis</name>
    <dbReference type="NCBI Taxonomy" id="1577792"/>
    <lineage>
        <taxon>Bacteria</taxon>
        <taxon>Bacillati</taxon>
        <taxon>Bacillota</taxon>
        <taxon>Clostridia</taxon>
        <taxon>Peptostreptococcales</taxon>
        <taxon>Peptostreptococcaceae</taxon>
        <taxon>Terrisporobacter</taxon>
    </lineage>
</organism>
<dbReference type="OrthoDB" id="48792at2"/>
<dbReference type="InterPro" id="IPR008338">
    <property type="entry name" value="Capsule_biosynth_CapC"/>
</dbReference>
<keyword evidence="1" id="KW-0812">Transmembrane</keyword>
<dbReference type="AlphaFoldDB" id="A0A0B3VUI7"/>
<name>A0A0B3VUI7_9FIRM</name>
<accession>A0A0B3VUI7</accession>
<dbReference type="Proteomes" id="UP000031189">
    <property type="component" value="Unassembled WGS sequence"/>
</dbReference>
<feature type="transmembrane region" description="Helical" evidence="1">
    <location>
        <begin position="77"/>
        <end position="96"/>
    </location>
</feature>
<evidence type="ECO:0000256" key="1">
    <source>
        <dbReference type="SAM" id="Phobius"/>
    </source>
</evidence>
<dbReference type="Pfam" id="PF14102">
    <property type="entry name" value="Caps_synth_CapC"/>
    <property type="match status" value="1"/>
</dbReference>
<dbReference type="RefSeq" id="WP_039680587.1">
    <property type="nucleotide sequence ID" value="NZ_JAWGXO010000012.1"/>
</dbReference>
<dbReference type="GO" id="GO:0016020">
    <property type="term" value="C:membrane"/>
    <property type="evidence" value="ECO:0007669"/>
    <property type="project" value="InterPro"/>
</dbReference>
<dbReference type="GO" id="GO:0045227">
    <property type="term" value="P:capsule polysaccharide biosynthetic process"/>
    <property type="evidence" value="ECO:0007669"/>
    <property type="project" value="InterPro"/>
</dbReference>
<proteinExistence type="predicted"/>
<comment type="caution">
    <text evidence="2">The sequence shown here is derived from an EMBL/GenBank/DDBJ whole genome shotgun (WGS) entry which is preliminary data.</text>
</comment>
<gene>
    <name evidence="2" type="ORF">QX51_14370</name>
</gene>
<dbReference type="EMBL" id="JWHR01000115">
    <property type="protein sequence ID" value="KHS56264.1"/>
    <property type="molecule type" value="Genomic_DNA"/>
</dbReference>
<protein>
    <recommendedName>
        <fullName evidence="4">Poly-gamma-glutamate biosynthesis protein PgsC</fullName>
    </recommendedName>
</protein>
<dbReference type="PRINTS" id="PR01759">
    <property type="entry name" value="CAPSULEPROTC"/>
</dbReference>